<evidence type="ECO:0000313" key="1">
    <source>
        <dbReference type="EMBL" id="MPC24335.1"/>
    </source>
</evidence>
<organism evidence="1 2">
    <name type="scientific">Portunus trituberculatus</name>
    <name type="common">Swimming crab</name>
    <name type="synonym">Neptunus trituberculatus</name>
    <dbReference type="NCBI Taxonomy" id="210409"/>
    <lineage>
        <taxon>Eukaryota</taxon>
        <taxon>Metazoa</taxon>
        <taxon>Ecdysozoa</taxon>
        <taxon>Arthropoda</taxon>
        <taxon>Crustacea</taxon>
        <taxon>Multicrustacea</taxon>
        <taxon>Malacostraca</taxon>
        <taxon>Eumalacostraca</taxon>
        <taxon>Eucarida</taxon>
        <taxon>Decapoda</taxon>
        <taxon>Pleocyemata</taxon>
        <taxon>Brachyura</taxon>
        <taxon>Eubrachyura</taxon>
        <taxon>Portunoidea</taxon>
        <taxon>Portunidae</taxon>
        <taxon>Portuninae</taxon>
        <taxon>Portunus</taxon>
    </lineage>
</organism>
<accession>A0A5B7DST0</accession>
<dbReference type="Proteomes" id="UP000324222">
    <property type="component" value="Unassembled WGS sequence"/>
</dbReference>
<sequence>MIIHARHHFASLRLLLPDDASFILAQTLDPVLLARCCEDDSSEGVQSTHCIASPHAPGPTGAISSLEILGNKTLNKRSKGALCFRTQKRLVLPPT</sequence>
<proteinExistence type="predicted"/>
<gene>
    <name evidence="1" type="ORF">E2C01_017416</name>
</gene>
<dbReference type="EMBL" id="VSRR010001318">
    <property type="protein sequence ID" value="MPC24335.1"/>
    <property type="molecule type" value="Genomic_DNA"/>
</dbReference>
<comment type="caution">
    <text evidence="1">The sequence shown here is derived from an EMBL/GenBank/DDBJ whole genome shotgun (WGS) entry which is preliminary data.</text>
</comment>
<reference evidence="1 2" key="1">
    <citation type="submission" date="2019-05" db="EMBL/GenBank/DDBJ databases">
        <title>Another draft genome of Portunus trituberculatus and its Hox gene families provides insights of decapod evolution.</title>
        <authorList>
            <person name="Jeong J.-H."/>
            <person name="Song I."/>
            <person name="Kim S."/>
            <person name="Choi T."/>
            <person name="Kim D."/>
            <person name="Ryu S."/>
            <person name="Kim W."/>
        </authorList>
    </citation>
    <scope>NUCLEOTIDE SEQUENCE [LARGE SCALE GENOMIC DNA]</scope>
    <source>
        <tissue evidence="1">Muscle</tissue>
    </source>
</reference>
<protein>
    <submittedName>
        <fullName evidence="1">Uncharacterized protein</fullName>
    </submittedName>
</protein>
<dbReference type="AlphaFoldDB" id="A0A5B7DST0"/>
<keyword evidence="2" id="KW-1185">Reference proteome</keyword>
<evidence type="ECO:0000313" key="2">
    <source>
        <dbReference type="Proteomes" id="UP000324222"/>
    </source>
</evidence>
<name>A0A5B7DST0_PORTR</name>